<dbReference type="Gene3D" id="3.30.160.60">
    <property type="entry name" value="Classic Zinc Finger"/>
    <property type="match status" value="1"/>
</dbReference>
<feature type="domain" description="B box-type" evidence="3">
    <location>
        <begin position="6"/>
        <end position="53"/>
    </location>
</feature>
<dbReference type="EMBL" id="CACVKT020007764">
    <property type="protein sequence ID" value="CAC5410299.1"/>
    <property type="molecule type" value="Genomic_DNA"/>
</dbReference>
<evidence type="ECO:0000313" key="4">
    <source>
        <dbReference type="EMBL" id="CAC5410299.1"/>
    </source>
</evidence>
<dbReference type="GO" id="GO:0060340">
    <property type="term" value="P:positive regulation of type I interferon-mediated signaling pathway"/>
    <property type="evidence" value="ECO:0007669"/>
    <property type="project" value="TreeGrafter"/>
</dbReference>
<dbReference type="PROSITE" id="PS50119">
    <property type="entry name" value="ZF_BBOX"/>
    <property type="match status" value="1"/>
</dbReference>
<dbReference type="Proteomes" id="UP000507470">
    <property type="component" value="Unassembled WGS sequence"/>
</dbReference>
<evidence type="ECO:0000313" key="5">
    <source>
        <dbReference type="Proteomes" id="UP000507470"/>
    </source>
</evidence>
<keyword evidence="5" id="KW-1185">Reference proteome</keyword>
<dbReference type="PANTHER" id="PTHR25462">
    <property type="entry name" value="BONUS, ISOFORM C-RELATED"/>
    <property type="match status" value="1"/>
</dbReference>
<protein>
    <recommendedName>
        <fullName evidence="3">B box-type domain-containing protein</fullName>
    </recommendedName>
</protein>
<keyword evidence="1" id="KW-0862">Zinc</keyword>
<organism evidence="4 5">
    <name type="scientific">Mytilus coruscus</name>
    <name type="common">Sea mussel</name>
    <dbReference type="NCBI Taxonomy" id="42192"/>
    <lineage>
        <taxon>Eukaryota</taxon>
        <taxon>Metazoa</taxon>
        <taxon>Spiralia</taxon>
        <taxon>Lophotrochozoa</taxon>
        <taxon>Mollusca</taxon>
        <taxon>Bivalvia</taxon>
        <taxon>Autobranchia</taxon>
        <taxon>Pteriomorphia</taxon>
        <taxon>Mytilida</taxon>
        <taxon>Mytiloidea</taxon>
        <taxon>Mytilidae</taxon>
        <taxon>Mytilinae</taxon>
        <taxon>Mytilus</taxon>
    </lineage>
</organism>
<dbReference type="SUPFAM" id="SSF101898">
    <property type="entry name" value="NHL repeat"/>
    <property type="match status" value="1"/>
</dbReference>
<dbReference type="PANTHER" id="PTHR25462:SF299">
    <property type="entry name" value="E3 UBIQUITIN-PROTEIN LIGASE TRIM56"/>
    <property type="match status" value="1"/>
</dbReference>
<dbReference type="OrthoDB" id="6105938at2759"/>
<proteinExistence type="predicted"/>
<dbReference type="AlphaFoldDB" id="A0A6J8DQE3"/>
<keyword evidence="1" id="KW-0863">Zinc-finger</keyword>
<dbReference type="GO" id="GO:0045087">
    <property type="term" value="P:innate immune response"/>
    <property type="evidence" value="ECO:0007669"/>
    <property type="project" value="TreeGrafter"/>
</dbReference>
<accession>A0A6J8DQE3</accession>
<dbReference type="Gene3D" id="2.120.10.30">
    <property type="entry name" value="TolB, C-terminal domain"/>
    <property type="match status" value="1"/>
</dbReference>
<dbReference type="GO" id="GO:0061630">
    <property type="term" value="F:ubiquitin protein ligase activity"/>
    <property type="evidence" value="ECO:0007669"/>
    <property type="project" value="TreeGrafter"/>
</dbReference>
<keyword evidence="1" id="KW-0479">Metal-binding</keyword>
<feature type="coiled-coil region" evidence="2">
    <location>
        <begin position="113"/>
        <end position="187"/>
    </location>
</feature>
<dbReference type="GO" id="GO:0008270">
    <property type="term" value="F:zinc ion binding"/>
    <property type="evidence" value="ECO:0007669"/>
    <property type="project" value="UniProtKB-KW"/>
</dbReference>
<name>A0A6J8DQE3_MYTCO</name>
<evidence type="ECO:0000256" key="1">
    <source>
        <dbReference type="PROSITE-ProRule" id="PRU00024"/>
    </source>
</evidence>
<evidence type="ECO:0000259" key="3">
    <source>
        <dbReference type="PROSITE" id="PS50119"/>
    </source>
</evidence>
<keyword evidence="2" id="KW-0175">Coiled coil</keyword>
<evidence type="ECO:0000256" key="2">
    <source>
        <dbReference type="SAM" id="Coils"/>
    </source>
</evidence>
<dbReference type="GO" id="GO:0005654">
    <property type="term" value="C:nucleoplasm"/>
    <property type="evidence" value="ECO:0007669"/>
    <property type="project" value="TreeGrafter"/>
</dbReference>
<sequence>MATATNSCGICDLRHVTKPSVDWCPECDEGFCSGCVEHHSLAKASRHHKTIPIAEYHKLPTDVMQIPQSCTKHDEKFLLYCKDHEIPCCEIEETLAEVVDNIKEIQKLYRGNITSLSENRKQIETQIQEIRFQIDTHLNQIQKKLVDEIQEAEETERRKISQLVKTLKEKENNLTKYQNSIANIKHHASDLQTFMSIKQIQQDLANEEEFTQSCLDGDKVDIRVITSKIDENVETIMKNVQKFGEIAVEIKPTKAALRERKKKQAQKIIQKKRTKSIDNITALLQQTIKTTSKIVGGCCILQDGRMAFTCLERNVLILIKANGSKDFEIPVPGAYDVANGTTDNTVIVSSCHSKTGISIVDIRGRKIKKFIPDKSICYGLVERGGHVIFCTVSELKMLNLHTKTINTITTTNVSSLSCVDINGKNIYYISLAGHSVTCCDFQGAIKWTFKDENILKFPQGISVDDDDFLFVLLNDSVVLISPCGKQHRTLLSSSDGLSAANGLHYDKTRNILLVAQSKEKAFLYKIDRK</sequence>
<gene>
    <name evidence="4" type="ORF">MCOR_43499</name>
</gene>
<dbReference type="InterPro" id="IPR000315">
    <property type="entry name" value="Znf_B-box"/>
</dbReference>
<dbReference type="CDD" id="cd19757">
    <property type="entry name" value="Bbox1"/>
    <property type="match status" value="1"/>
</dbReference>
<dbReference type="InterPro" id="IPR047153">
    <property type="entry name" value="TRIM45/56/19-like"/>
</dbReference>
<reference evidence="4 5" key="1">
    <citation type="submission" date="2020-06" db="EMBL/GenBank/DDBJ databases">
        <authorList>
            <person name="Li R."/>
            <person name="Bekaert M."/>
        </authorList>
    </citation>
    <scope>NUCLEOTIDE SEQUENCE [LARGE SCALE GENOMIC DNA]</scope>
    <source>
        <strain evidence="5">wild</strain>
    </source>
</reference>
<dbReference type="InterPro" id="IPR011042">
    <property type="entry name" value="6-blade_b-propeller_TolB-like"/>
</dbReference>